<evidence type="ECO:0000313" key="1">
    <source>
        <dbReference type="EMBL" id="MCJ2375891.1"/>
    </source>
</evidence>
<dbReference type="AlphaFoldDB" id="A0A9X1W9C6"/>
<accession>A0A9X1W9C6</accession>
<dbReference type="Pfam" id="PF11697">
    <property type="entry name" value="DUF3293"/>
    <property type="match status" value="1"/>
</dbReference>
<sequence length="133" mass="15503">MTIDAKLWCSYSDPHFIFSTSDMVGDYAIITAWNPGSILLSKKDNHDKNQELELAFPPVNWAKVKVGDARFNWYEESYAVALSMKKSIELGRIFKQNAIYYVVNNQLFLISCHDNKQKKLGDIRERIQQINRR</sequence>
<dbReference type="Proteomes" id="UP001139488">
    <property type="component" value="Unassembled WGS sequence"/>
</dbReference>
<organism evidence="1 2">
    <name type="scientific">Vibrio gelatinilyticus</name>
    <dbReference type="NCBI Taxonomy" id="2893468"/>
    <lineage>
        <taxon>Bacteria</taxon>
        <taxon>Pseudomonadati</taxon>
        <taxon>Pseudomonadota</taxon>
        <taxon>Gammaproteobacteria</taxon>
        <taxon>Vibrionales</taxon>
        <taxon>Vibrionaceae</taxon>
        <taxon>Vibrio</taxon>
    </lineage>
</organism>
<dbReference type="RefSeq" id="WP_244355277.1">
    <property type="nucleotide sequence ID" value="NZ_JAJNNZ010000002.1"/>
</dbReference>
<comment type="caution">
    <text evidence="1">The sequence shown here is derived from an EMBL/GenBank/DDBJ whole genome shotgun (WGS) entry which is preliminary data.</text>
</comment>
<name>A0A9X1W9C6_9VIBR</name>
<evidence type="ECO:0000313" key="2">
    <source>
        <dbReference type="Proteomes" id="UP001139488"/>
    </source>
</evidence>
<proteinExistence type="predicted"/>
<dbReference type="InterPro" id="IPR021710">
    <property type="entry name" value="DUF3293"/>
</dbReference>
<dbReference type="EMBL" id="JAJNNZ010000002">
    <property type="protein sequence ID" value="MCJ2375891.1"/>
    <property type="molecule type" value="Genomic_DNA"/>
</dbReference>
<keyword evidence="2" id="KW-1185">Reference proteome</keyword>
<reference evidence="1" key="1">
    <citation type="submission" date="2021-11" db="EMBL/GenBank/DDBJ databases">
        <title>Vibrio ZSDE26 sp. nov. and Vibrio ZSDZ34 sp. nov., isolated from coastal seawater in Qingdao.</title>
        <authorList>
            <person name="Zhang P."/>
        </authorList>
    </citation>
    <scope>NUCLEOTIDE SEQUENCE</scope>
    <source>
        <strain evidence="1">ZSDZ34</strain>
    </source>
</reference>
<protein>
    <submittedName>
        <fullName evidence="1">DUF3293 domain-containing protein</fullName>
    </submittedName>
</protein>
<gene>
    <name evidence="1" type="ORF">LNL84_03495</name>
</gene>